<dbReference type="PANTHER" id="PTHR11969">
    <property type="entry name" value="MAX DIMERIZATION, MAD"/>
    <property type="match status" value="1"/>
</dbReference>
<dbReference type="EnsemblMetazoa" id="GMOY004886-RA">
    <property type="protein sequence ID" value="GMOY004886-PA"/>
    <property type="gene ID" value="GMOY004886"/>
</dbReference>
<keyword evidence="10" id="KW-1185">Reference proteome</keyword>
<keyword evidence="5" id="KW-0539">Nucleus</keyword>
<proteinExistence type="predicted"/>
<feature type="region of interest" description="Disordered" evidence="7">
    <location>
        <begin position="653"/>
        <end position="676"/>
    </location>
</feature>
<reference evidence="9" key="1">
    <citation type="submission" date="2020-05" db="UniProtKB">
        <authorList>
            <consortium name="EnsemblMetazoa"/>
        </authorList>
    </citation>
    <scope>IDENTIFICATION</scope>
    <source>
        <strain evidence="9">Yale</strain>
    </source>
</reference>
<dbReference type="SUPFAM" id="SSF47459">
    <property type="entry name" value="HLH, helix-loop-helix DNA-binding domain"/>
    <property type="match status" value="1"/>
</dbReference>
<dbReference type="AlphaFoldDB" id="A0A1B0FM19"/>
<feature type="region of interest" description="Disordered" evidence="7">
    <location>
        <begin position="154"/>
        <end position="196"/>
    </location>
</feature>
<evidence type="ECO:0000256" key="7">
    <source>
        <dbReference type="SAM" id="MobiDB-lite"/>
    </source>
</evidence>
<dbReference type="EMBL" id="CCAG010001604">
    <property type="status" value="NOT_ANNOTATED_CDS"/>
    <property type="molecule type" value="Genomic_DNA"/>
</dbReference>
<evidence type="ECO:0000256" key="3">
    <source>
        <dbReference type="ARBA" id="ARBA00023125"/>
    </source>
</evidence>
<evidence type="ECO:0000313" key="9">
    <source>
        <dbReference type="EnsemblMetazoa" id="GMOY004886-PA"/>
    </source>
</evidence>
<dbReference type="GO" id="GO:0000981">
    <property type="term" value="F:DNA-binding transcription factor activity, RNA polymerase II-specific"/>
    <property type="evidence" value="ECO:0007669"/>
    <property type="project" value="TreeGrafter"/>
</dbReference>
<evidence type="ECO:0000256" key="6">
    <source>
        <dbReference type="SAM" id="Coils"/>
    </source>
</evidence>
<feature type="compositionally biased region" description="Polar residues" evidence="7">
    <location>
        <begin position="382"/>
        <end position="392"/>
    </location>
</feature>
<feature type="region of interest" description="Disordered" evidence="7">
    <location>
        <begin position="284"/>
        <end position="327"/>
    </location>
</feature>
<dbReference type="InterPro" id="IPR036638">
    <property type="entry name" value="HLH_DNA-bd_sf"/>
</dbReference>
<accession>A0A1B0FM19</accession>
<dbReference type="VEuPathDB" id="VectorBase:GMOY004886"/>
<keyword evidence="3" id="KW-0238">DNA-binding</keyword>
<feature type="coiled-coil region" evidence="6">
    <location>
        <begin position="576"/>
        <end position="610"/>
    </location>
</feature>
<evidence type="ECO:0000256" key="5">
    <source>
        <dbReference type="ARBA" id="ARBA00023242"/>
    </source>
</evidence>
<dbReference type="InterPro" id="IPR011598">
    <property type="entry name" value="bHLH_dom"/>
</dbReference>
<dbReference type="SMART" id="SM00353">
    <property type="entry name" value="HLH"/>
    <property type="match status" value="1"/>
</dbReference>
<dbReference type="GO" id="GO:0005634">
    <property type="term" value="C:nucleus"/>
    <property type="evidence" value="ECO:0007669"/>
    <property type="project" value="UniProtKB-SubCell"/>
</dbReference>
<sequence>MSEGLKTLLEAAQYIEQQEKLKLSPLSASAVPAALLNSDQQSRFIVHAYDAATTNGHLINNNNNSTSHSTVNHSINIRNSNIRHVGLGGGNAGTATTTTTTTTLQVSSSAPAAAATFQHVNGHHPAHHHPQHQHAAASAAAAAAAAIALTNSANSGNGGGNSNSHHIHQQRNSNSNNNNINNNNINNNNNNNNSQLINANHHDYEFKGSSDGGSASVGSNSSNSIAVVAATGGTASVTLSPLNGRSSDGRVLEDIYNDRQSLTTSGDNNDTTKQLLLSDHAAAKSNNSDLHEHDDWQGQQSQQEPEIDIPTPAIPPPTSPSFTPKHTLLKPTKFTLMASNGEVIGNVATTNKQMLLASGIRIASSVATKAVSIPQNSRTLSFPLHHTTSTGKPKTFIPLTPPPMSSRKFVEPTHSRIRSFSLSSHKLSANHHQLQFQMHNGSNNNISSTNMIVDDVSPPLVQPNQQHSSYSVSLSGQLHSPPRSSVGNHYIQMINSAAVQQATNSNGLSSGTGHVTHVTPRRRTISSNSNGAGTREVHNKLEKNRRAHLKECYEALKNQLSLKDEDRRKTSNLAILGEALKCVQSFQRRNQELEAEWEHLANDKINLQKRIVSLKRELGPKYEQLFSVIGLQTAIPTAISPVINKTNNSNNNSTVNIMNNSNNSATSSPINNNNNNVLHNYRKNATAAAAIQAITIPTNATHISPMGSPTALITFGSAGNGGNMPLSLTAKNISATSVTRGSPTPSTPSPSPSSSSGVSSSSSLISSSPPINGVISNSRNVTVNIPNGLKFQATVGALGTAVTGTSGTTTTTAASMIVTTTNNTNNAVATTPSPNTTPIGHNGRKKSLSLSCSNGLMENSGGHAMQKQLLTEDGEQPAKFLKVFNNSSTNASQDELNNGINSGKKTKTSIVGGQMQKLVLSGTTGGGGVGNGSVNELCRLPGGNFSQLLTAANSTTTTLCQTGNNTIVAVSASPTPMTTSPSALITQNGNITAVAAASPLNNINSKSSISWRSEVTPTN</sequence>
<evidence type="ECO:0000259" key="8">
    <source>
        <dbReference type="PROSITE" id="PS50888"/>
    </source>
</evidence>
<feature type="region of interest" description="Disordered" evidence="7">
    <location>
        <begin position="382"/>
        <end position="406"/>
    </location>
</feature>
<dbReference type="GO" id="GO:0000978">
    <property type="term" value="F:RNA polymerase II cis-regulatory region sequence-specific DNA binding"/>
    <property type="evidence" value="ECO:0007669"/>
    <property type="project" value="TreeGrafter"/>
</dbReference>
<dbReference type="STRING" id="37546.A0A1B0FM19"/>
<keyword evidence="2" id="KW-0805">Transcription regulation</keyword>
<dbReference type="PROSITE" id="PS50888">
    <property type="entry name" value="BHLH"/>
    <property type="match status" value="1"/>
</dbReference>
<evidence type="ECO:0000256" key="4">
    <source>
        <dbReference type="ARBA" id="ARBA00023163"/>
    </source>
</evidence>
<dbReference type="Pfam" id="PF00010">
    <property type="entry name" value="HLH"/>
    <property type="match status" value="1"/>
</dbReference>
<evidence type="ECO:0000313" key="10">
    <source>
        <dbReference type="Proteomes" id="UP000092444"/>
    </source>
</evidence>
<evidence type="ECO:0000256" key="2">
    <source>
        <dbReference type="ARBA" id="ARBA00023015"/>
    </source>
</evidence>
<feature type="region of interest" description="Disordered" evidence="7">
    <location>
        <begin position="735"/>
        <end position="775"/>
    </location>
</feature>
<dbReference type="GO" id="GO:0046983">
    <property type="term" value="F:protein dimerization activity"/>
    <property type="evidence" value="ECO:0007669"/>
    <property type="project" value="InterPro"/>
</dbReference>
<feature type="compositionally biased region" description="Low complexity" evidence="7">
    <location>
        <begin position="824"/>
        <end position="837"/>
    </location>
</feature>
<comment type="subcellular location">
    <subcellularLocation>
        <location evidence="1">Nucleus</location>
    </subcellularLocation>
</comment>
<dbReference type="EMBL" id="CCAG010001605">
    <property type="status" value="NOT_ANNOTATED_CDS"/>
    <property type="molecule type" value="Genomic_DNA"/>
</dbReference>
<keyword evidence="6" id="KW-0175">Coiled coil</keyword>
<dbReference type="EMBL" id="CCAG010001606">
    <property type="status" value="NOT_ANNOTATED_CDS"/>
    <property type="molecule type" value="Genomic_DNA"/>
</dbReference>
<protein>
    <recommendedName>
        <fullName evidence="8">BHLH domain-containing protein</fullName>
    </recommendedName>
</protein>
<organism evidence="9 10">
    <name type="scientific">Glossina morsitans morsitans</name>
    <name type="common">Savannah tsetse fly</name>
    <dbReference type="NCBI Taxonomy" id="37546"/>
    <lineage>
        <taxon>Eukaryota</taxon>
        <taxon>Metazoa</taxon>
        <taxon>Ecdysozoa</taxon>
        <taxon>Arthropoda</taxon>
        <taxon>Hexapoda</taxon>
        <taxon>Insecta</taxon>
        <taxon>Pterygota</taxon>
        <taxon>Neoptera</taxon>
        <taxon>Endopterygota</taxon>
        <taxon>Diptera</taxon>
        <taxon>Brachycera</taxon>
        <taxon>Muscomorpha</taxon>
        <taxon>Hippoboscoidea</taxon>
        <taxon>Glossinidae</taxon>
        <taxon>Glossina</taxon>
    </lineage>
</organism>
<name>A0A1B0FM19_GLOMM</name>
<feature type="compositionally biased region" description="Low complexity" evidence="7">
    <location>
        <begin position="170"/>
        <end position="196"/>
    </location>
</feature>
<dbReference type="Proteomes" id="UP000092444">
    <property type="component" value="Unassembled WGS sequence"/>
</dbReference>
<feature type="region of interest" description="Disordered" evidence="7">
    <location>
        <begin position="824"/>
        <end position="848"/>
    </location>
</feature>
<dbReference type="Gene3D" id="4.10.280.10">
    <property type="entry name" value="Helix-loop-helix DNA-binding domain"/>
    <property type="match status" value="1"/>
</dbReference>
<keyword evidence="4" id="KW-0804">Transcription</keyword>
<dbReference type="PANTHER" id="PTHR11969:SF99">
    <property type="entry name" value="MAX-BINDING PROTEIN MNT"/>
    <property type="match status" value="1"/>
</dbReference>
<evidence type="ECO:0000256" key="1">
    <source>
        <dbReference type="ARBA" id="ARBA00004123"/>
    </source>
</evidence>
<feature type="domain" description="BHLH" evidence="8">
    <location>
        <begin position="533"/>
        <end position="586"/>
    </location>
</feature>
<feature type="compositionally biased region" description="Low complexity" evidence="7">
    <location>
        <begin position="752"/>
        <end position="771"/>
    </location>
</feature>